<dbReference type="EMBL" id="MPDP01000124">
    <property type="protein sequence ID" value="KAK1478433.1"/>
    <property type="molecule type" value="Genomic_DNA"/>
</dbReference>
<sequence length="139" mass="15389">MSGYLINSHLPYVISLTEEHWFILRRGRGSHRLPLSRPSDARSARLSLSLSHSTLTTASDLPPLRSDVVFPCVVQTLCGPGVTVEIPSTANSLTDDNMRFRNAHVRLLCEYNLAANITSARDGQRHMPSTTTIKMEGKT</sequence>
<comment type="caution">
    <text evidence="1">The sequence shown here is derived from an EMBL/GenBank/DDBJ whole genome shotgun (WGS) entry which is preliminary data.</text>
</comment>
<name>A0AAI9Y688_9PEZI</name>
<organism evidence="1 2">
    <name type="scientific">Colletotrichum cuscutae</name>
    <dbReference type="NCBI Taxonomy" id="1209917"/>
    <lineage>
        <taxon>Eukaryota</taxon>
        <taxon>Fungi</taxon>
        <taxon>Dikarya</taxon>
        <taxon>Ascomycota</taxon>
        <taxon>Pezizomycotina</taxon>
        <taxon>Sordariomycetes</taxon>
        <taxon>Hypocreomycetidae</taxon>
        <taxon>Glomerellales</taxon>
        <taxon>Glomerellaceae</taxon>
        <taxon>Colletotrichum</taxon>
        <taxon>Colletotrichum acutatum species complex</taxon>
    </lineage>
</organism>
<reference evidence="1" key="1">
    <citation type="submission" date="2016-11" db="EMBL/GenBank/DDBJ databases">
        <title>The genome sequence of Colletotrichum cuscutae.</title>
        <authorList>
            <person name="Baroncelli R."/>
        </authorList>
    </citation>
    <scope>NUCLEOTIDE SEQUENCE</scope>
    <source>
        <strain evidence="1">IMI 304802</strain>
    </source>
</reference>
<proteinExistence type="predicted"/>
<accession>A0AAI9Y688</accession>
<evidence type="ECO:0000313" key="2">
    <source>
        <dbReference type="Proteomes" id="UP001239213"/>
    </source>
</evidence>
<keyword evidence="2" id="KW-1185">Reference proteome</keyword>
<dbReference type="AlphaFoldDB" id="A0AAI9Y688"/>
<evidence type="ECO:0000313" key="1">
    <source>
        <dbReference type="EMBL" id="KAK1478433.1"/>
    </source>
</evidence>
<gene>
    <name evidence="1" type="ORF">CCUS01_04778</name>
</gene>
<protein>
    <submittedName>
        <fullName evidence="1">Uncharacterized protein</fullName>
    </submittedName>
</protein>
<dbReference type="Proteomes" id="UP001239213">
    <property type="component" value="Unassembled WGS sequence"/>
</dbReference>